<feature type="compositionally biased region" description="Basic and acidic residues" evidence="14">
    <location>
        <begin position="169"/>
        <end position="185"/>
    </location>
</feature>
<feature type="region of interest" description="Disordered" evidence="14">
    <location>
        <begin position="1"/>
        <end position="369"/>
    </location>
</feature>
<evidence type="ECO:0000256" key="14">
    <source>
        <dbReference type="SAM" id="MobiDB-lite"/>
    </source>
</evidence>
<dbReference type="SMART" id="SM00220">
    <property type="entry name" value="S_TKc"/>
    <property type="match status" value="1"/>
</dbReference>
<evidence type="ECO:0000313" key="17">
    <source>
        <dbReference type="WBParaSite" id="PSAMB.scaffold6791size8789.g29094.t1"/>
    </source>
</evidence>
<keyword evidence="6" id="KW-0808">Transferase</keyword>
<dbReference type="GO" id="GO:0005524">
    <property type="term" value="F:ATP binding"/>
    <property type="evidence" value="ECO:0007669"/>
    <property type="project" value="UniProtKB-KW"/>
</dbReference>
<dbReference type="PANTHER" id="PTHR24056:SF107">
    <property type="entry name" value="CYCLIN-DEPENDENT KINASE 11A-RELATED"/>
    <property type="match status" value="1"/>
</dbReference>
<dbReference type="WBParaSite" id="PSAMB.scaffold6791size8789.g29094.t1">
    <property type="protein sequence ID" value="PSAMB.scaffold6791size8789.g29094.t1"/>
    <property type="gene ID" value="PSAMB.scaffold6791size8789.g29094"/>
</dbReference>
<dbReference type="InterPro" id="IPR050108">
    <property type="entry name" value="CDK"/>
</dbReference>
<evidence type="ECO:0000256" key="6">
    <source>
        <dbReference type="ARBA" id="ARBA00022679"/>
    </source>
</evidence>
<dbReference type="EC" id="2.7.11.22" evidence="3"/>
<dbReference type="GO" id="GO:0004693">
    <property type="term" value="F:cyclin-dependent protein serine/threonine kinase activity"/>
    <property type="evidence" value="ECO:0007669"/>
    <property type="project" value="UniProtKB-EC"/>
</dbReference>
<dbReference type="GO" id="GO:0005634">
    <property type="term" value="C:nucleus"/>
    <property type="evidence" value="ECO:0007669"/>
    <property type="project" value="UniProtKB-ARBA"/>
</dbReference>
<dbReference type="InterPro" id="IPR000719">
    <property type="entry name" value="Prot_kinase_dom"/>
</dbReference>
<protein>
    <recommendedName>
        <fullName evidence="3">cyclin-dependent kinase</fullName>
        <ecNumber evidence="3">2.7.11.22</ecNumber>
    </recommendedName>
    <alternativeName>
        <fullName evidence="13">Galactosyltransferase-associated protein kinase p58/GTA</fullName>
    </alternativeName>
</protein>
<dbReference type="Gene3D" id="3.30.200.20">
    <property type="entry name" value="Phosphorylase Kinase, domain 1"/>
    <property type="match status" value="1"/>
</dbReference>
<evidence type="ECO:0000256" key="5">
    <source>
        <dbReference type="ARBA" id="ARBA00022553"/>
    </source>
</evidence>
<dbReference type="FunFam" id="3.30.200.20:FF:000054">
    <property type="entry name" value="Cyclin-dependent kinase 11B"/>
    <property type="match status" value="1"/>
</dbReference>
<evidence type="ECO:0000313" key="16">
    <source>
        <dbReference type="Proteomes" id="UP000887566"/>
    </source>
</evidence>
<dbReference type="AlphaFoldDB" id="A0A914X5H5"/>
<dbReference type="GO" id="GO:0007346">
    <property type="term" value="P:regulation of mitotic cell cycle"/>
    <property type="evidence" value="ECO:0007669"/>
    <property type="project" value="TreeGrafter"/>
</dbReference>
<dbReference type="PROSITE" id="PS00108">
    <property type="entry name" value="PROTEIN_KINASE_ST"/>
    <property type="match status" value="1"/>
</dbReference>
<dbReference type="SUPFAM" id="SSF56112">
    <property type="entry name" value="Protein kinase-like (PK-like)"/>
    <property type="match status" value="1"/>
</dbReference>
<proteinExistence type="inferred from homology"/>
<keyword evidence="4" id="KW-0723">Serine/threonine-protein kinase</keyword>
<keyword evidence="5" id="KW-0597">Phosphoprotein</keyword>
<evidence type="ECO:0000256" key="1">
    <source>
        <dbReference type="ARBA" id="ARBA00001946"/>
    </source>
</evidence>
<feature type="compositionally biased region" description="Basic and acidic residues" evidence="14">
    <location>
        <begin position="108"/>
        <end position="148"/>
    </location>
</feature>
<feature type="compositionally biased region" description="Basic and acidic residues" evidence="14">
    <location>
        <begin position="33"/>
        <end position="69"/>
    </location>
</feature>
<evidence type="ECO:0000256" key="11">
    <source>
        <dbReference type="ARBA" id="ARBA00047811"/>
    </source>
</evidence>
<keyword evidence="16" id="KW-1185">Reference proteome</keyword>
<evidence type="ECO:0000256" key="10">
    <source>
        <dbReference type="ARBA" id="ARBA00023306"/>
    </source>
</evidence>
<evidence type="ECO:0000256" key="9">
    <source>
        <dbReference type="ARBA" id="ARBA00022840"/>
    </source>
</evidence>
<comment type="cofactor">
    <cofactor evidence="1">
        <name>Mg(2+)</name>
        <dbReference type="ChEBI" id="CHEBI:18420"/>
    </cofactor>
</comment>
<dbReference type="CDD" id="cd07843">
    <property type="entry name" value="STKc_CDC2L1"/>
    <property type="match status" value="1"/>
</dbReference>
<feature type="compositionally biased region" description="Basic and acidic residues" evidence="14">
    <location>
        <begin position="230"/>
        <end position="240"/>
    </location>
</feature>
<keyword evidence="9" id="KW-0067">ATP-binding</keyword>
<dbReference type="Gene3D" id="1.10.510.10">
    <property type="entry name" value="Transferase(Phosphotransferase) domain 1"/>
    <property type="match status" value="1"/>
</dbReference>
<dbReference type="Pfam" id="PF00069">
    <property type="entry name" value="Pkinase"/>
    <property type="match status" value="1"/>
</dbReference>
<comment type="similarity">
    <text evidence="2">Belongs to the protein kinase superfamily. CMGC Ser/Thr protein kinase family. CDC2/CDKX subfamily.</text>
</comment>
<evidence type="ECO:0000256" key="2">
    <source>
        <dbReference type="ARBA" id="ARBA00006485"/>
    </source>
</evidence>
<dbReference type="InterPro" id="IPR011009">
    <property type="entry name" value="Kinase-like_dom_sf"/>
</dbReference>
<feature type="compositionally biased region" description="Polar residues" evidence="14">
    <location>
        <begin position="241"/>
        <end position="253"/>
    </location>
</feature>
<dbReference type="InterPro" id="IPR045267">
    <property type="entry name" value="CDK11/PITSLRE_STKc"/>
</dbReference>
<feature type="domain" description="Protein kinase" evidence="15">
    <location>
        <begin position="386"/>
        <end position="676"/>
    </location>
</feature>
<feature type="region of interest" description="Disordered" evidence="14">
    <location>
        <begin position="691"/>
        <end position="725"/>
    </location>
</feature>
<feature type="compositionally biased region" description="Acidic residues" evidence="14">
    <location>
        <begin position="327"/>
        <end position="369"/>
    </location>
</feature>
<dbReference type="InterPro" id="IPR008271">
    <property type="entry name" value="Ser/Thr_kinase_AS"/>
</dbReference>
<feature type="compositionally biased region" description="Basic residues" evidence="14">
    <location>
        <begin position="194"/>
        <end position="208"/>
    </location>
</feature>
<evidence type="ECO:0000256" key="12">
    <source>
        <dbReference type="ARBA" id="ARBA00048367"/>
    </source>
</evidence>
<dbReference type="PROSITE" id="PS50011">
    <property type="entry name" value="PROTEIN_KINASE_DOM"/>
    <property type="match status" value="1"/>
</dbReference>
<feature type="compositionally biased region" description="Basic and acidic residues" evidence="14">
    <location>
        <begin position="209"/>
        <end position="218"/>
    </location>
</feature>
<evidence type="ECO:0000259" key="15">
    <source>
        <dbReference type="PROSITE" id="PS50011"/>
    </source>
</evidence>
<feature type="compositionally biased region" description="Basic and acidic residues" evidence="14">
    <location>
        <begin position="280"/>
        <end position="301"/>
    </location>
</feature>
<dbReference type="Proteomes" id="UP000887566">
    <property type="component" value="Unplaced"/>
</dbReference>
<keyword evidence="10" id="KW-0131">Cell cycle</keyword>
<dbReference type="PANTHER" id="PTHR24056">
    <property type="entry name" value="CELL DIVISION PROTEIN KINASE"/>
    <property type="match status" value="1"/>
</dbReference>
<sequence length="756" mass="85705">MDVARDNEDQETSVPYYSNVMSSPDDGEVSDSSSEKVKKAPPTRGHEDTKKAEREDEEKRLRRKLLEKAARKKRISGNADDDEPLSVQPYDQMQRKGAKSPIRYPSKLQRDRDHASGRHRHEPERSRHKDHRERSESTEKKGEVRAPRGADPSEDPKVKEGWTQWKQGLTRDEKRHSGSKEDRNRVGTTAAARRSPHRHHSKHHRSRSPKRDVRKEHSSSGWLPKTSTSRSREPSEKKDQQQSATATNDSGPATDNDADRTPTLDEKEDDNSSESSSNSSRKEASPPADFEAKGKREKYSKFESSPEMSEASPTPLIDERGGNGIGEDGEIDDANDDIERIDDDDDDANDLTPEEDADVTIEDEEDEEDLPIYFPGISGCRSVEEFHCLNRIEEGTFGVVYRAKEKRTDEVVALKRLKMEKEKEGFPITSLREINMLLKAGHHPNVVNVREIVVGSNMDKIYLVMEYVEHDMKSLMEGISSRGKSFTSGEVKTLLRQMLSGVDHLHQLWILHRDLKTSNLLLSHRGILKIGDFGLAREYGEPLKPYTPIVVTLWYRSPELLLGIKEYATAIDMWSVGCIFAEFLTLKPLFPGRGEMDQINRIFKTLGTPSDTIWPGYSDLPGPQKATFTQYPYNQLRKQFGANVLSDSGFQLLNKFLTYNPDRRISAREALAHEWFRQDPLPDPLPVKPEMFPTWPAKSEGGKHPAKGQSPKAPEGGKQFESELGADDAKLLSTLKVRPDQTNKGFSLRFDAPKFR</sequence>
<accession>A0A914X5H5</accession>
<evidence type="ECO:0000256" key="4">
    <source>
        <dbReference type="ARBA" id="ARBA00022527"/>
    </source>
</evidence>
<feature type="compositionally biased region" description="Polar residues" evidence="14">
    <location>
        <begin position="219"/>
        <end position="229"/>
    </location>
</feature>
<evidence type="ECO:0000256" key="13">
    <source>
        <dbReference type="ARBA" id="ARBA00079859"/>
    </source>
</evidence>
<feature type="compositionally biased region" description="Polar residues" evidence="14">
    <location>
        <begin position="12"/>
        <end position="21"/>
    </location>
</feature>
<evidence type="ECO:0000256" key="3">
    <source>
        <dbReference type="ARBA" id="ARBA00012425"/>
    </source>
</evidence>
<dbReference type="FunFam" id="1.10.510.10:FF:000124">
    <property type="entry name" value="cyclin-dependent kinase 11B isoform X1"/>
    <property type="match status" value="1"/>
</dbReference>
<evidence type="ECO:0000256" key="7">
    <source>
        <dbReference type="ARBA" id="ARBA00022741"/>
    </source>
</evidence>
<keyword evidence="7" id="KW-0547">Nucleotide-binding</keyword>
<comment type="catalytic activity">
    <reaction evidence="12">
        <text>L-seryl-[protein] + ATP = O-phospho-L-seryl-[protein] + ADP + H(+)</text>
        <dbReference type="Rhea" id="RHEA:17989"/>
        <dbReference type="Rhea" id="RHEA-COMP:9863"/>
        <dbReference type="Rhea" id="RHEA-COMP:11604"/>
        <dbReference type="ChEBI" id="CHEBI:15378"/>
        <dbReference type="ChEBI" id="CHEBI:29999"/>
        <dbReference type="ChEBI" id="CHEBI:30616"/>
        <dbReference type="ChEBI" id="CHEBI:83421"/>
        <dbReference type="ChEBI" id="CHEBI:456216"/>
        <dbReference type="EC" id="2.7.11.22"/>
    </reaction>
</comment>
<organism evidence="16 17">
    <name type="scientific">Plectus sambesii</name>
    <dbReference type="NCBI Taxonomy" id="2011161"/>
    <lineage>
        <taxon>Eukaryota</taxon>
        <taxon>Metazoa</taxon>
        <taxon>Ecdysozoa</taxon>
        <taxon>Nematoda</taxon>
        <taxon>Chromadorea</taxon>
        <taxon>Plectida</taxon>
        <taxon>Plectina</taxon>
        <taxon>Plectoidea</taxon>
        <taxon>Plectidae</taxon>
        <taxon>Plectus</taxon>
    </lineage>
</organism>
<keyword evidence="8" id="KW-0418">Kinase</keyword>
<comment type="catalytic activity">
    <reaction evidence="11">
        <text>L-threonyl-[protein] + ATP = O-phospho-L-threonyl-[protein] + ADP + H(+)</text>
        <dbReference type="Rhea" id="RHEA:46608"/>
        <dbReference type="Rhea" id="RHEA-COMP:11060"/>
        <dbReference type="Rhea" id="RHEA-COMP:11605"/>
        <dbReference type="ChEBI" id="CHEBI:15378"/>
        <dbReference type="ChEBI" id="CHEBI:30013"/>
        <dbReference type="ChEBI" id="CHEBI:30616"/>
        <dbReference type="ChEBI" id="CHEBI:61977"/>
        <dbReference type="ChEBI" id="CHEBI:456216"/>
        <dbReference type="EC" id="2.7.11.22"/>
    </reaction>
</comment>
<evidence type="ECO:0000256" key="8">
    <source>
        <dbReference type="ARBA" id="ARBA00022777"/>
    </source>
</evidence>
<name>A0A914X5H5_9BILA</name>
<reference evidence="17" key="1">
    <citation type="submission" date="2022-11" db="UniProtKB">
        <authorList>
            <consortium name="WormBaseParasite"/>
        </authorList>
    </citation>
    <scope>IDENTIFICATION</scope>
</reference>